<evidence type="ECO:0000256" key="1">
    <source>
        <dbReference type="SAM" id="MobiDB-lite"/>
    </source>
</evidence>
<comment type="caution">
    <text evidence="2">The sequence shown here is derived from an EMBL/GenBank/DDBJ whole genome shotgun (WGS) entry which is preliminary data.</text>
</comment>
<keyword evidence="3" id="KW-1185">Reference proteome</keyword>
<feature type="region of interest" description="Disordered" evidence="1">
    <location>
        <begin position="283"/>
        <end position="330"/>
    </location>
</feature>
<dbReference type="EMBL" id="NMUH01005273">
    <property type="protein sequence ID" value="MQM12328.1"/>
    <property type="molecule type" value="Genomic_DNA"/>
</dbReference>
<sequence>MPPGSQRPTSRSWGPTEKGRPPGTEEDEGEKGEGGIGSRLGPTQSRGITHSPLCNGLEGLRIDGEPVVAAPQVPTRWPSYLDMCQYLLGVDILNLNIIWEPYVLEDLLNVAAICRESSELWRAHVDVTFCAKELLITNPEASYLDVKKEILKLQEDTFNKLWIKIPKYEQPSIPSGEKYTLGESSGGLNIWAHPWTSEQWPNVYDAQSRGISQMDLQMSQWTQDSGVLDALTPVRVPTPPPHIIEGVHIHDQGTQLTQHMEEEGEEYDETQPLRRMIRDGHGQTDLADLLPGRPARAPPSQGANRPGRTPKNNVCPLIPPPPSQKKPDGD</sequence>
<dbReference type="AlphaFoldDB" id="A0A843WZU9"/>
<evidence type="ECO:0000313" key="2">
    <source>
        <dbReference type="EMBL" id="MQM12328.1"/>
    </source>
</evidence>
<gene>
    <name evidence="2" type="ORF">Taro_045244</name>
</gene>
<feature type="region of interest" description="Disordered" evidence="1">
    <location>
        <begin position="1"/>
        <end position="48"/>
    </location>
</feature>
<feature type="compositionally biased region" description="Polar residues" evidence="1">
    <location>
        <begin position="1"/>
        <end position="13"/>
    </location>
</feature>
<accession>A0A843WZU9</accession>
<dbReference type="Proteomes" id="UP000652761">
    <property type="component" value="Unassembled WGS sequence"/>
</dbReference>
<organism evidence="2 3">
    <name type="scientific">Colocasia esculenta</name>
    <name type="common">Wild taro</name>
    <name type="synonym">Arum esculentum</name>
    <dbReference type="NCBI Taxonomy" id="4460"/>
    <lineage>
        <taxon>Eukaryota</taxon>
        <taxon>Viridiplantae</taxon>
        <taxon>Streptophyta</taxon>
        <taxon>Embryophyta</taxon>
        <taxon>Tracheophyta</taxon>
        <taxon>Spermatophyta</taxon>
        <taxon>Magnoliopsida</taxon>
        <taxon>Liliopsida</taxon>
        <taxon>Araceae</taxon>
        <taxon>Aroideae</taxon>
        <taxon>Colocasieae</taxon>
        <taxon>Colocasia</taxon>
    </lineage>
</organism>
<reference evidence="2" key="1">
    <citation type="submission" date="2017-07" db="EMBL/GenBank/DDBJ databases">
        <title>Taro Niue Genome Assembly and Annotation.</title>
        <authorList>
            <person name="Atibalentja N."/>
            <person name="Keating K."/>
            <person name="Fields C.J."/>
        </authorList>
    </citation>
    <scope>NUCLEOTIDE SEQUENCE</scope>
    <source>
        <strain evidence="2">Niue_2</strain>
        <tissue evidence="2">Leaf</tissue>
    </source>
</reference>
<evidence type="ECO:0000313" key="3">
    <source>
        <dbReference type="Proteomes" id="UP000652761"/>
    </source>
</evidence>
<name>A0A843WZU9_COLES</name>
<proteinExistence type="predicted"/>
<protein>
    <submittedName>
        <fullName evidence="2">Uncharacterized protein</fullName>
    </submittedName>
</protein>